<comment type="caution">
    <text evidence="3">The sequence shown here is derived from an EMBL/GenBank/DDBJ whole genome shotgun (WGS) entry which is preliminary data.</text>
</comment>
<organism evidence="3 4">
    <name type="scientific">Kribbella ginsengisoli</name>
    <dbReference type="NCBI Taxonomy" id="363865"/>
    <lineage>
        <taxon>Bacteria</taxon>
        <taxon>Bacillati</taxon>
        <taxon>Actinomycetota</taxon>
        <taxon>Actinomycetes</taxon>
        <taxon>Propionibacteriales</taxon>
        <taxon>Kribbellaceae</taxon>
        <taxon>Kribbella</taxon>
    </lineage>
</organism>
<feature type="domain" description="Peptidase C51" evidence="2">
    <location>
        <begin position="200"/>
        <end position="264"/>
    </location>
</feature>
<dbReference type="InterPro" id="IPR038765">
    <property type="entry name" value="Papain-like_cys_pep_sf"/>
</dbReference>
<feature type="chain" id="PRO_5045116898" description="Peptidase C51 domain-containing protein" evidence="1">
    <location>
        <begin position="29"/>
        <end position="311"/>
    </location>
</feature>
<feature type="signal peptide" evidence="1">
    <location>
        <begin position="1"/>
        <end position="28"/>
    </location>
</feature>
<dbReference type="Pfam" id="PF05257">
    <property type="entry name" value="CHAP"/>
    <property type="match status" value="1"/>
</dbReference>
<keyword evidence="1" id="KW-0732">Signal</keyword>
<gene>
    <name evidence="3" type="ORF">GCM10022235_82720</name>
</gene>
<dbReference type="InterPro" id="IPR007921">
    <property type="entry name" value="CHAP_dom"/>
</dbReference>
<evidence type="ECO:0000256" key="1">
    <source>
        <dbReference type="SAM" id="SignalP"/>
    </source>
</evidence>
<accession>A0ABP6Z691</accession>
<protein>
    <recommendedName>
        <fullName evidence="2">Peptidase C51 domain-containing protein</fullName>
    </recommendedName>
</protein>
<keyword evidence="4" id="KW-1185">Reference proteome</keyword>
<dbReference type="RefSeq" id="WP_344850151.1">
    <property type="nucleotide sequence ID" value="NZ_BAABAA010000022.1"/>
</dbReference>
<evidence type="ECO:0000259" key="2">
    <source>
        <dbReference type="Pfam" id="PF05257"/>
    </source>
</evidence>
<reference evidence="4" key="1">
    <citation type="journal article" date="2019" name="Int. J. Syst. Evol. Microbiol.">
        <title>The Global Catalogue of Microorganisms (GCM) 10K type strain sequencing project: providing services to taxonomists for standard genome sequencing and annotation.</title>
        <authorList>
            <consortium name="The Broad Institute Genomics Platform"/>
            <consortium name="The Broad Institute Genome Sequencing Center for Infectious Disease"/>
            <person name="Wu L."/>
            <person name="Ma J."/>
        </authorList>
    </citation>
    <scope>NUCLEOTIDE SEQUENCE [LARGE SCALE GENOMIC DNA]</scope>
    <source>
        <strain evidence="4">JCM 16928</strain>
    </source>
</reference>
<dbReference type="EMBL" id="BAABAA010000022">
    <property type="protein sequence ID" value="GAA3598390.1"/>
    <property type="molecule type" value="Genomic_DNA"/>
</dbReference>
<dbReference type="Proteomes" id="UP001501222">
    <property type="component" value="Unassembled WGS sequence"/>
</dbReference>
<evidence type="ECO:0000313" key="4">
    <source>
        <dbReference type="Proteomes" id="UP001501222"/>
    </source>
</evidence>
<name>A0ABP6Z691_9ACTN</name>
<evidence type="ECO:0000313" key="3">
    <source>
        <dbReference type="EMBL" id="GAA3598390.1"/>
    </source>
</evidence>
<dbReference type="SUPFAM" id="SSF54001">
    <property type="entry name" value="Cysteine proteinases"/>
    <property type="match status" value="1"/>
</dbReference>
<proteinExistence type="predicted"/>
<sequence length="311" mass="32280">MILAGAMAGAVILAGSCLLVPIAVSGGAANQCAATASGDDSSLDAEQSQNLTTILAVGARLGFDRDGQVIGVMTALTESTLRNVDHGDSAGPDSRGLFQQRDGWGPLEVRMSPVGSSELFFKALSNVPGWDAMEPWAAAQAVQRSASSDGSNYRRNFDLARQLAGKPPASCGGWQFTDTSELPGAQQAVARALSLVGHTGYYQLCARLAANIWGRPRAGYISAAEQWNAMVTAGQAHLGDHHPPLGALLFWSAGGPYGHVAVYVGDGHIVSNDIGDRAPGAGGVYLVETGAVESEWNADYLGWAPPIYPGT</sequence>